<keyword evidence="2" id="KW-1185">Reference proteome</keyword>
<evidence type="ECO:0000313" key="1">
    <source>
        <dbReference type="EMBL" id="KAF2465683.1"/>
    </source>
</evidence>
<accession>A0ACB6QGJ5</accession>
<sequence>MTDPKSLEKLRPCGRLETHSTVRHDLGLYNNVACAAYYSPPNPVQPAPLEPLIHSALGKVIFSHPILSAIPLNENTSSPYFARLPTIDLRKCVFFVKRKTGFHKGGDDAELDSIIAEQHNQNFKSELGSLPFWRLVVLTNSPPATKNQFAATWIFHHALADGASGLAFHRAFLAALQSLSSTPPPGMSESGAAESAIINTPTTPLLPPLESLHPLPLSIPFLLKAQWTDWFPSRPTTLWTAKPITSDPASRETKFRSNTLSQQATTRLVQVSRENKTSVTATLECLVAAAIFSHLPGAEEGGGVDRVTACGATSLRRFLLKEMVSDESLGCWVSRYGFEHRRTRKGDPFSWAEARKVRQTINKELDKKGKDSTVGLLRWVPDLHKFFLGKMGKERGDSFELSNVGVFKASRMVEGEGCWRVGKVVFSQSGNVVGAGFEVSVVTGGDGCLVLGIAWLEGVVEGSWIEMVIGSLRAGIEELTKA</sequence>
<dbReference type="Proteomes" id="UP000799755">
    <property type="component" value="Unassembled WGS sequence"/>
</dbReference>
<protein>
    <submittedName>
        <fullName evidence="1">Uncharacterized protein</fullName>
    </submittedName>
</protein>
<organism evidence="1 2">
    <name type="scientific">Lindgomyces ingoldianus</name>
    <dbReference type="NCBI Taxonomy" id="673940"/>
    <lineage>
        <taxon>Eukaryota</taxon>
        <taxon>Fungi</taxon>
        <taxon>Dikarya</taxon>
        <taxon>Ascomycota</taxon>
        <taxon>Pezizomycotina</taxon>
        <taxon>Dothideomycetes</taxon>
        <taxon>Pleosporomycetidae</taxon>
        <taxon>Pleosporales</taxon>
        <taxon>Lindgomycetaceae</taxon>
        <taxon>Lindgomyces</taxon>
    </lineage>
</organism>
<proteinExistence type="predicted"/>
<reference evidence="1" key="1">
    <citation type="journal article" date="2020" name="Stud. Mycol.">
        <title>101 Dothideomycetes genomes: a test case for predicting lifestyles and emergence of pathogens.</title>
        <authorList>
            <person name="Haridas S."/>
            <person name="Albert R."/>
            <person name="Binder M."/>
            <person name="Bloem J."/>
            <person name="Labutti K."/>
            <person name="Salamov A."/>
            <person name="Andreopoulos B."/>
            <person name="Baker S."/>
            <person name="Barry K."/>
            <person name="Bills G."/>
            <person name="Bluhm B."/>
            <person name="Cannon C."/>
            <person name="Castanera R."/>
            <person name="Culley D."/>
            <person name="Daum C."/>
            <person name="Ezra D."/>
            <person name="Gonzalez J."/>
            <person name="Henrissat B."/>
            <person name="Kuo A."/>
            <person name="Liang C."/>
            <person name="Lipzen A."/>
            <person name="Lutzoni F."/>
            <person name="Magnuson J."/>
            <person name="Mondo S."/>
            <person name="Nolan M."/>
            <person name="Ohm R."/>
            <person name="Pangilinan J."/>
            <person name="Park H.-J."/>
            <person name="Ramirez L."/>
            <person name="Alfaro M."/>
            <person name="Sun H."/>
            <person name="Tritt A."/>
            <person name="Yoshinaga Y."/>
            <person name="Zwiers L.-H."/>
            <person name="Turgeon B."/>
            <person name="Goodwin S."/>
            <person name="Spatafora J."/>
            <person name="Crous P."/>
            <person name="Grigoriev I."/>
        </authorList>
    </citation>
    <scope>NUCLEOTIDE SEQUENCE</scope>
    <source>
        <strain evidence="1">ATCC 200398</strain>
    </source>
</reference>
<gene>
    <name evidence="1" type="ORF">BDR25DRAFT_294701</name>
</gene>
<evidence type="ECO:0000313" key="2">
    <source>
        <dbReference type="Proteomes" id="UP000799755"/>
    </source>
</evidence>
<comment type="caution">
    <text evidence="1">The sequence shown here is derived from an EMBL/GenBank/DDBJ whole genome shotgun (WGS) entry which is preliminary data.</text>
</comment>
<dbReference type="EMBL" id="MU003528">
    <property type="protein sequence ID" value="KAF2465683.1"/>
    <property type="molecule type" value="Genomic_DNA"/>
</dbReference>
<name>A0ACB6QGJ5_9PLEO</name>